<keyword evidence="2" id="KW-1185">Reference proteome</keyword>
<dbReference type="PROSITE" id="PS51257">
    <property type="entry name" value="PROKAR_LIPOPROTEIN"/>
    <property type="match status" value="1"/>
</dbReference>
<evidence type="ECO:0000313" key="2">
    <source>
        <dbReference type="Proteomes" id="UP001159363"/>
    </source>
</evidence>
<sequence length="543" mass="60155">MQGWRKPERTHRPTALSGTISSCGNLGVTWPGIEPGSRRLEASTIYGAAVAEWSACSPPTMANQFDPRTGRVTPGFSYAGIVLYDVAGLRLSVDSLQHLAGKLVSPWFIFRCRLLQNLHLIDSRSWLMQFPGSPANEFLGLWENACLMFTMRLWRHAFSLRLCLSEHYPWPESCVLVDSPRFSHIGNVVDVDGFLPAAPSLPRSSLTGGQRLNIKQRLKPLNSLFCHANLTVVYWQFMRASVGNMGKAPECKGGGNLRSPTKLADQLHCPAQLPHANIQEQSHQEFNVVRLDGKLRSGAGRYKVNLGKMGLDQGRQHQVYVTVEEIRLFNTCSSVDCVQSPSRKMTYVRARKMLLKGREAKVGNRGNRTFTEIAHERNEQVAQHSTTAAGNSKDRCKSIISVLILKKKKGMGWLDYSPLTKCKPGSIPGDVAPVFSHVGIMLDDTAGRDLLFPHPLHYGAAPYSPRFTVICSQDFTVMSCPIVFSQSIVPITLSAGAELGPWRVAVPAALEPRVGESQWYFTSLTDVGDHWVKSAGGFDRRLK</sequence>
<accession>A0ABQ9FZG6</accession>
<reference evidence="1 2" key="1">
    <citation type="submission" date="2023-02" db="EMBL/GenBank/DDBJ databases">
        <title>LHISI_Scaffold_Assembly.</title>
        <authorList>
            <person name="Stuart O.P."/>
            <person name="Cleave R."/>
            <person name="Magrath M.J.L."/>
            <person name="Mikheyev A.S."/>
        </authorList>
    </citation>
    <scope>NUCLEOTIDE SEQUENCE [LARGE SCALE GENOMIC DNA]</scope>
    <source>
        <strain evidence="1">Daus_M_001</strain>
        <tissue evidence="1">Leg muscle</tissue>
    </source>
</reference>
<dbReference type="EMBL" id="JARBHB010000017">
    <property type="protein sequence ID" value="KAJ8865645.1"/>
    <property type="molecule type" value="Genomic_DNA"/>
</dbReference>
<organism evidence="1 2">
    <name type="scientific">Dryococelus australis</name>
    <dbReference type="NCBI Taxonomy" id="614101"/>
    <lineage>
        <taxon>Eukaryota</taxon>
        <taxon>Metazoa</taxon>
        <taxon>Ecdysozoa</taxon>
        <taxon>Arthropoda</taxon>
        <taxon>Hexapoda</taxon>
        <taxon>Insecta</taxon>
        <taxon>Pterygota</taxon>
        <taxon>Neoptera</taxon>
        <taxon>Polyneoptera</taxon>
        <taxon>Phasmatodea</taxon>
        <taxon>Verophasmatodea</taxon>
        <taxon>Anareolatae</taxon>
        <taxon>Phasmatidae</taxon>
        <taxon>Eurycanthinae</taxon>
        <taxon>Dryococelus</taxon>
    </lineage>
</organism>
<evidence type="ECO:0000313" key="1">
    <source>
        <dbReference type="EMBL" id="KAJ8865645.1"/>
    </source>
</evidence>
<name>A0ABQ9FZG6_9NEOP</name>
<comment type="caution">
    <text evidence="1">The sequence shown here is derived from an EMBL/GenBank/DDBJ whole genome shotgun (WGS) entry which is preliminary data.</text>
</comment>
<protein>
    <submittedName>
        <fullName evidence="1">Uncharacterized protein</fullName>
    </submittedName>
</protein>
<gene>
    <name evidence="1" type="ORF">PR048_033165</name>
</gene>
<proteinExistence type="predicted"/>
<dbReference type="Proteomes" id="UP001159363">
    <property type="component" value="Chromosome 16"/>
</dbReference>